<feature type="region of interest" description="Disordered" evidence="1">
    <location>
        <begin position="111"/>
        <end position="132"/>
    </location>
</feature>
<feature type="compositionally biased region" description="Basic and acidic residues" evidence="1">
    <location>
        <begin position="774"/>
        <end position="783"/>
    </location>
</feature>
<keyword evidence="4" id="KW-1185">Reference proteome</keyword>
<accession>A0A9X0CV82</accession>
<feature type="compositionally biased region" description="Basic and acidic residues" evidence="1">
    <location>
        <begin position="827"/>
        <end position="863"/>
    </location>
</feature>
<feature type="region of interest" description="Disordered" evidence="1">
    <location>
        <begin position="304"/>
        <end position="326"/>
    </location>
</feature>
<feature type="transmembrane region" description="Helical" evidence="2">
    <location>
        <begin position="594"/>
        <end position="616"/>
    </location>
</feature>
<evidence type="ECO:0000256" key="1">
    <source>
        <dbReference type="SAM" id="MobiDB-lite"/>
    </source>
</evidence>
<feature type="region of interest" description="Disordered" evidence="1">
    <location>
        <begin position="738"/>
        <end position="761"/>
    </location>
</feature>
<name>A0A9X0CV82_9CNID</name>
<feature type="compositionally biased region" description="Polar residues" evidence="1">
    <location>
        <begin position="312"/>
        <end position="326"/>
    </location>
</feature>
<feature type="region of interest" description="Disordered" evidence="1">
    <location>
        <begin position="45"/>
        <end position="65"/>
    </location>
</feature>
<evidence type="ECO:0000256" key="2">
    <source>
        <dbReference type="SAM" id="Phobius"/>
    </source>
</evidence>
<evidence type="ECO:0000313" key="4">
    <source>
        <dbReference type="Proteomes" id="UP001163046"/>
    </source>
</evidence>
<protein>
    <submittedName>
        <fullName evidence="3">Uncharacterized protein</fullName>
    </submittedName>
</protein>
<dbReference type="OrthoDB" id="5990576at2759"/>
<dbReference type="EMBL" id="MU826389">
    <property type="protein sequence ID" value="KAJ7376811.1"/>
    <property type="molecule type" value="Genomic_DNA"/>
</dbReference>
<dbReference type="AlphaFoldDB" id="A0A9X0CV82"/>
<sequence>MTPDENDFSSTIFPPSRATQMVTSSVVHSAIQREIQSSISSVVLASPSASSNTRRPFSQSSSTTMTISATPMIQQPVTSRINSEFSSKPENEFRTLANSYNEEIHVSSRMSSTSTVISNNSRDSTSDSATKDTASISINKTTISIPQGTISLSDVSTSTLAEKTPSWAVADIQTQSLYSKTGGASTEMSFVDSTKTLIVETSTNVKPSLEAPGNLSSLSLSSTKSDAMTEWLMQSIVRSTDWISFTSSDNFSGMNTNNYRQSQISRSSSGIDGHEIRFSSTQISAVTRNVTLAAPSASYWESRSQIPHMGSSPATASYHQPQISKSTSEIGHQIHFSSSQHEVMSTEIALSSSQNPVMSTELVVPISSHMKSSSMIPPRSSDVISSYHQSQMSKSISEIRHQINFSSQNPVISAELVVPTSSHVESSSQLPQKRGSVVTSSYQHSRMSTSTSEVGHHIHFSSSLNAVMSTELVAPSSSHMKRRSQIPHQRSSTVSENQNFSPSLRFTVTAVLDKSTLQTSSSAVSATPSRREEFTSEIIVPLPDESATSYTAASSQLGATVIPTQITSPSAPATGNVSTQSPTTAAADTGHIKLLIVVAIVPSILLCVFFVAFLFFRQNRKRKNKAVYSIKLEYADENNGFRKRCVNSRLDLSLKGIHIDLEFPNTSSDRERRAASYARDSASFSRGSNLSETQMRELQILSQECKENMEWISEVIAREMEASICGRPVNRDSVYSVKEKENYEPSEKVIRRESSKRGRETVKWRVPVVQRRDSDDFDQRDSMCTDDTTLFPEDWKEKPRPEKSQPHNGTKDHTKTHQQNSNPPVKENGDEVNLDKELRVQLSNKKLDELQSQEKDKKEKELEENIPLTVNLNPKKEDTSRVTQVKRASSRPRRFETL</sequence>
<evidence type="ECO:0000313" key="3">
    <source>
        <dbReference type="EMBL" id="KAJ7376811.1"/>
    </source>
</evidence>
<feature type="compositionally biased region" description="Polar residues" evidence="1">
    <location>
        <begin position="52"/>
        <end position="65"/>
    </location>
</feature>
<keyword evidence="2" id="KW-0812">Transmembrane</keyword>
<proteinExistence type="predicted"/>
<keyword evidence="2" id="KW-0472">Membrane</keyword>
<gene>
    <name evidence="3" type="ORF">OS493_032273</name>
</gene>
<feature type="region of interest" description="Disordered" evidence="1">
    <location>
        <begin position="774"/>
        <end position="898"/>
    </location>
</feature>
<reference evidence="3" key="1">
    <citation type="submission" date="2023-01" db="EMBL/GenBank/DDBJ databases">
        <title>Genome assembly of the deep-sea coral Lophelia pertusa.</title>
        <authorList>
            <person name="Herrera S."/>
            <person name="Cordes E."/>
        </authorList>
    </citation>
    <scope>NUCLEOTIDE SEQUENCE</scope>
    <source>
        <strain evidence="3">USNM1676648</strain>
        <tissue evidence="3">Polyp</tissue>
    </source>
</reference>
<feature type="compositionally biased region" description="Basic and acidic residues" evidence="1">
    <location>
        <begin position="793"/>
        <end position="815"/>
    </location>
</feature>
<organism evidence="3 4">
    <name type="scientific">Desmophyllum pertusum</name>
    <dbReference type="NCBI Taxonomy" id="174260"/>
    <lineage>
        <taxon>Eukaryota</taxon>
        <taxon>Metazoa</taxon>
        <taxon>Cnidaria</taxon>
        <taxon>Anthozoa</taxon>
        <taxon>Hexacorallia</taxon>
        <taxon>Scleractinia</taxon>
        <taxon>Caryophylliina</taxon>
        <taxon>Caryophylliidae</taxon>
        <taxon>Desmophyllum</taxon>
    </lineage>
</organism>
<dbReference type="Proteomes" id="UP001163046">
    <property type="component" value="Unassembled WGS sequence"/>
</dbReference>
<keyword evidence="2" id="KW-1133">Transmembrane helix</keyword>
<comment type="caution">
    <text evidence="3">The sequence shown here is derived from an EMBL/GenBank/DDBJ whole genome shotgun (WGS) entry which is preliminary data.</text>
</comment>